<name>A0A7C3VQ60_9CYAN</name>
<comment type="catalytic activity">
    <reaction evidence="1">
        <text>ATP + protein L-histidine = ADP + protein N-phospho-L-histidine.</text>
        <dbReference type="EC" id="2.7.13.3"/>
    </reaction>
</comment>
<keyword evidence="5" id="KW-0808">Transferase</keyword>
<dbReference type="GO" id="GO:0016020">
    <property type="term" value="C:membrane"/>
    <property type="evidence" value="ECO:0007669"/>
    <property type="project" value="UniProtKB-SubCell"/>
</dbReference>
<dbReference type="InterPro" id="IPR003661">
    <property type="entry name" value="HisK_dim/P_dom"/>
</dbReference>
<organism evidence="19">
    <name type="scientific">Planktothricoides sp. SpSt-374</name>
    <dbReference type="NCBI Taxonomy" id="2282167"/>
    <lineage>
        <taxon>Bacteria</taxon>
        <taxon>Bacillati</taxon>
        <taxon>Cyanobacteriota</taxon>
        <taxon>Cyanophyceae</taxon>
        <taxon>Oscillatoriophycideae</taxon>
        <taxon>Oscillatoriales</taxon>
        <taxon>Oscillatoriaceae</taxon>
        <taxon>Planktothricoides</taxon>
    </lineage>
</organism>
<keyword evidence="12 14" id="KW-0472">Membrane</keyword>
<evidence type="ECO:0000256" key="5">
    <source>
        <dbReference type="ARBA" id="ARBA00022679"/>
    </source>
</evidence>
<dbReference type="InterPro" id="IPR004358">
    <property type="entry name" value="Sig_transdc_His_kin-like_C"/>
</dbReference>
<dbReference type="GO" id="GO:0000155">
    <property type="term" value="F:phosphorelay sensor kinase activity"/>
    <property type="evidence" value="ECO:0007669"/>
    <property type="project" value="InterPro"/>
</dbReference>
<keyword evidence="7" id="KW-0547">Nucleotide-binding</keyword>
<dbReference type="InterPro" id="IPR003018">
    <property type="entry name" value="GAF"/>
</dbReference>
<dbReference type="Pfam" id="PF00989">
    <property type="entry name" value="PAS"/>
    <property type="match status" value="1"/>
</dbReference>
<dbReference type="Gene3D" id="3.30.565.10">
    <property type="entry name" value="Histidine kinase-like ATPase, C-terminal domain"/>
    <property type="match status" value="1"/>
</dbReference>
<evidence type="ECO:0000259" key="17">
    <source>
        <dbReference type="PROSITE" id="PS50113"/>
    </source>
</evidence>
<evidence type="ECO:0000256" key="3">
    <source>
        <dbReference type="ARBA" id="ARBA00012438"/>
    </source>
</evidence>
<feature type="domain" description="PAS" evidence="16">
    <location>
        <begin position="301"/>
        <end position="374"/>
    </location>
</feature>
<dbReference type="PANTHER" id="PTHR43065">
    <property type="entry name" value="SENSOR HISTIDINE KINASE"/>
    <property type="match status" value="1"/>
</dbReference>
<dbReference type="SUPFAM" id="SSF55874">
    <property type="entry name" value="ATPase domain of HSP90 chaperone/DNA topoisomerase II/histidine kinase"/>
    <property type="match status" value="1"/>
</dbReference>
<dbReference type="SUPFAM" id="SSF55785">
    <property type="entry name" value="PYP-like sensor domain (PAS domain)"/>
    <property type="match status" value="2"/>
</dbReference>
<evidence type="ECO:0000259" key="18">
    <source>
        <dbReference type="PROSITE" id="PS50839"/>
    </source>
</evidence>
<dbReference type="PROSITE" id="PS50109">
    <property type="entry name" value="HIS_KIN"/>
    <property type="match status" value="1"/>
</dbReference>
<evidence type="ECO:0000256" key="14">
    <source>
        <dbReference type="SAM" id="Phobius"/>
    </source>
</evidence>
<protein>
    <recommendedName>
        <fullName evidence="3">histidine kinase</fullName>
        <ecNumber evidence="3">2.7.13.3</ecNumber>
    </recommendedName>
</protein>
<dbReference type="SMART" id="SM00091">
    <property type="entry name" value="PAS"/>
    <property type="match status" value="2"/>
</dbReference>
<keyword evidence="11" id="KW-0902">Two-component regulatory system</keyword>
<evidence type="ECO:0000259" key="16">
    <source>
        <dbReference type="PROSITE" id="PS50112"/>
    </source>
</evidence>
<keyword evidence="10 14" id="KW-1133">Transmembrane helix</keyword>
<reference evidence="19" key="1">
    <citation type="journal article" date="2020" name="mSystems">
        <title>Genome- and Community-Level Interaction Insights into Carbon Utilization and Element Cycling Functions of Hydrothermarchaeota in Hydrothermal Sediment.</title>
        <authorList>
            <person name="Zhou Z."/>
            <person name="Liu Y."/>
            <person name="Xu W."/>
            <person name="Pan J."/>
            <person name="Luo Z.H."/>
            <person name="Li M."/>
        </authorList>
    </citation>
    <scope>NUCLEOTIDE SEQUENCE [LARGE SCALE GENOMIC DNA]</scope>
    <source>
        <strain evidence="19">SpSt-374</strain>
    </source>
</reference>
<dbReference type="Pfam" id="PF02518">
    <property type="entry name" value="HATPase_c"/>
    <property type="match status" value="1"/>
</dbReference>
<dbReference type="InterPro" id="IPR013656">
    <property type="entry name" value="PAS_4"/>
</dbReference>
<dbReference type="Pfam" id="PF08448">
    <property type="entry name" value="PAS_4"/>
    <property type="match status" value="1"/>
</dbReference>
<keyword evidence="6 14" id="KW-0812">Transmembrane</keyword>
<dbReference type="SMART" id="SM01079">
    <property type="entry name" value="CHASE"/>
    <property type="match status" value="1"/>
</dbReference>
<evidence type="ECO:0000256" key="8">
    <source>
        <dbReference type="ARBA" id="ARBA00022777"/>
    </source>
</evidence>
<dbReference type="InterPro" id="IPR035965">
    <property type="entry name" value="PAS-like_dom_sf"/>
</dbReference>
<dbReference type="InterPro" id="IPR036890">
    <property type="entry name" value="HATPase_C_sf"/>
</dbReference>
<evidence type="ECO:0000259" key="15">
    <source>
        <dbReference type="PROSITE" id="PS50109"/>
    </source>
</evidence>
<keyword evidence="4" id="KW-0597">Phosphoprotein</keyword>
<feature type="domain" description="CHASE" evidence="18">
    <location>
        <begin position="106"/>
        <end position="246"/>
    </location>
</feature>
<dbReference type="SUPFAM" id="SSF55781">
    <property type="entry name" value="GAF domain-like"/>
    <property type="match status" value="1"/>
</dbReference>
<sequence>MKVRFLPLIAAVSAAALVGAGVWIIDRAETDRAAEEERAHVLNQLSTLRARLEGELNSRLFLTRGLVAYVSNYPDVTQAEFERLAAVILTQQTGIPGVSLYKNTTVSHIYPFQENKAAIGFNPMTVPEEREAVQRAIDSRQTVVAGPVNLIPKGIAFISRTPIFLTPEGGPPESGAFWGMVSISIDRDSLFEKAEVFQLATKLQLAIRGKDSLGATGAVFFGDEKVFAQNSVKLAVSLPNGSWQLAAIPLKGWQHQQRNLWLKLGGGLVALLTGVLVYKTLQEPEKLRVAVQLATEAVKESETKYRELVENASSIILRLDTQGNITFFNEFAQELFGYSEAEIIGKNALGTILPETYSSGTDLVAMVRHSLRNPKEFTHHEREHIRRNGKPVWIAWRNKLLQDEEGHFTGMLCVGTDITDQKRAEAELHYKVEFEKLITNLSTHFINLEPEQLDEEINLALETLGNFCLLDRVSIFLFSADGTVMEHSHEWCGLGIEPQIAKIPQLPVTAVPWFMERMRKMEVLHLNRLEDLPPEALGEKEVLTSAGIKSVLSVPLATGGITIGFISFDAVSAPKIWSEDSIKLLKLMGEILANALQRKRSEVARRESEAELRALFAAMRDVILVLDTEGRYLKIAPTSPDLVYKPPATLLGKTLHEVLPLAQADWFLAEIRNAVATKQMRSLEYSLVMTPRKTDNDSSVDEEIWFSASISPIQDNSVLWVARDISDRKRAEVALQKANEDLEIRVEERTSALKQANLQLQDTLRELQLTQAQMVQSEKMSSLGQLVAGIAHEINNPVNFIHANLSYVNDYAQNLLSLIKLYQEDYPEPAAAIQDRIEDIELDFLEEDLAKILASMKSGTERIRKIVLSLRNFSRLDEAEMKLADIHEGIESTLLILQNRLQPVAHNNETKPEIEIVKEFGNLPLVECYPGQLNQVFLNLLNNAIDAIESVFAAGIKSPPEPGKITITTEVIDDQRITISISDNGIGIQAEAKQKLFNPFFTTKAVGKGTGLGLSIAYQVIVEMHGGEIICCSDQGSGTTFKITLNTRTQKKAG</sequence>
<dbReference type="PROSITE" id="PS50839">
    <property type="entry name" value="CHASE"/>
    <property type="match status" value="1"/>
</dbReference>
<keyword evidence="8" id="KW-0418">Kinase</keyword>
<keyword evidence="13" id="KW-0175">Coiled coil</keyword>
<dbReference type="InterPro" id="IPR029016">
    <property type="entry name" value="GAF-like_dom_sf"/>
</dbReference>
<dbReference type="CDD" id="cd00130">
    <property type="entry name" value="PAS"/>
    <property type="match status" value="2"/>
</dbReference>
<evidence type="ECO:0000256" key="6">
    <source>
        <dbReference type="ARBA" id="ARBA00022692"/>
    </source>
</evidence>
<dbReference type="InterPro" id="IPR000014">
    <property type="entry name" value="PAS"/>
</dbReference>
<comment type="caution">
    <text evidence="19">The sequence shown here is derived from an EMBL/GenBank/DDBJ whole genome shotgun (WGS) entry which is preliminary data.</text>
</comment>
<evidence type="ECO:0000256" key="7">
    <source>
        <dbReference type="ARBA" id="ARBA00022741"/>
    </source>
</evidence>
<dbReference type="Gene3D" id="1.10.287.130">
    <property type="match status" value="1"/>
</dbReference>
<dbReference type="Gene3D" id="3.30.450.40">
    <property type="match status" value="1"/>
</dbReference>
<dbReference type="InterPro" id="IPR005467">
    <property type="entry name" value="His_kinase_dom"/>
</dbReference>
<feature type="coiled-coil region" evidence="13">
    <location>
        <begin position="728"/>
        <end position="773"/>
    </location>
</feature>
<accession>A0A7C3VQ60</accession>
<evidence type="ECO:0000256" key="1">
    <source>
        <dbReference type="ARBA" id="ARBA00000085"/>
    </source>
</evidence>
<comment type="subcellular location">
    <subcellularLocation>
        <location evidence="2">Membrane</location>
    </subcellularLocation>
</comment>
<dbReference type="GO" id="GO:0006355">
    <property type="term" value="P:regulation of DNA-templated transcription"/>
    <property type="evidence" value="ECO:0007669"/>
    <property type="project" value="InterPro"/>
</dbReference>
<dbReference type="Pfam" id="PF01590">
    <property type="entry name" value="GAF"/>
    <property type="match status" value="1"/>
</dbReference>
<evidence type="ECO:0000256" key="4">
    <source>
        <dbReference type="ARBA" id="ARBA00022553"/>
    </source>
</evidence>
<evidence type="ECO:0000256" key="12">
    <source>
        <dbReference type="ARBA" id="ARBA00023136"/>
    </source>
</evidence>
<dbReference type="SUPFAM" id="SSF47384">
    <property type="entry name" value="Homodimeric domain of signal transducing histidine kinase"/>
    <property type="match status" value="1"/>
</dbReference>
<dbReference type="PANTHER" id="PTHR43065:SF50">
    <property type="entry name" value="HISTIDINE KINASE"/>
    <property type="match status" value="1"/>
</dbReference>
<evidence type="ECO:0000256" key="11">
    <source>
        <dbReference type="ARBA" id="ARBA00023012"/>
    </source>
</evidence>
<dbReference type="Gene3D" id="3.30.450.350">
    <property type="entry name" value="CHASE domain"/>
    <property type="match status" value="1"/>
</dbReference>
<feature type="transmembrane region" description="Helical" evidence="14">
    <location>
        <begin position="6"/>
        <end position="25"/>
    </location>
</feature>
<evidence type="ECO:0000256" key="2">
    <source>
        <dbReference type="ARBA" id="ARBA00004370"/>
    </source>
</evidence>
<dbReference type="GO" id="GO:0005524">
    <property type="term" value="F:ATP binding"/>
    <property type="evidence" value="ECO:0007669"/>
    <property type="project" value="UniProtKB-KW"/>
</dbReference>
<evidence type="ECO:0000256" key="10">
    <source>
        <dbReference type="ARBA" id="ARBA00022989"/>
    </source>
</evidence>
<dbReference type="AlphaFoldDB" id="A0A7C3VQ60"/>
<dbReference type="EMBL" id="DSPX01000099">
    <property type="protein sequence ID" value="HGG00991.1"/>
    <property type="molecule type" value="Genomic_DNA"/>
</dbReference>
<proteinExistence type="predicted"/>
<keyword evidence="9" id="KW-0067">ATP-binding</keyword>
<dbReference type="InterPro" id="IPR000700">
    <property type="entry name" value="PAS-assoc_C"/>
</dbReference>
<dbReference type="InterPro" id="IPR006189">
    <property type="entry name" value="CHASE_dom"/>
</dbReference>
<evidence type="ECO:0000256" key="9">
    <source>
        <dbReference type="ARBA" id="ARBA00022840"/>
    </source>
</evidence>
<dbReference type="Gene3D" id="3.30.450.20">
    <property type="entry name" value="PAS domain"/>
    <property type="match status" value="2"/>
</dbReference>
<feature type="domain" description="Histidine kinase" evidence="15">
    <location>
        <begin position="789"/>
        <end position="1049"/>
    </location>
</feature>
<dbReference type="PROSITE" id="PS50112">
    <property type="entry name" value="PAS"/>
    <property type="match status" value="1"/>
</dbReference>
<dbReference type="PRINTS" id="PR00344">
    <property type="entry name" value="BCTRLSENSOR"/>
</dbReference>
<dbReference type="NCBIfam" id="TIGR00229">
    <property type="entry name" value="sensory_box"/>
    <property type="match status" value="2"/>
</dbReference>
<dbReference type="CDD" id="cd00082">
    <property type="entry name" value="HisKA"/>
    <property type="match status" value="1"/>
</dbReference>
<dbReference type="SMART" id="SM00388">
    <property type="entry name" value="HisKA"/>
    <property type="match status" value="1"/>
</dbReference>
<dbReference type="InterPro" id="IPR003594">
    <property type="entry name" value="HATPase_dom"/>
</dbReference>
<dbReference type="InterPro" id="IPR042240">
    <property type="entry name" value="CHASE_sf"/>
</dbReference>
<dbReference type="InterPro" id="IPR001610">
    <property type="entry name" value="PAC"/>
</dbReference>
<evidence type="ECO:0000313" key="19">
    <source>
        <dbReference type="EMBL" id="HGG00991.1"/>
    </source>
</evidence>
<dbReference type="Pfam" id="PF03924">
    <property type="entry name" value="CHASE"/>
    <property type="match status" value="1"/>
</dbReference>
<dbReference type="InterPro" id="IPR036097">
    <property type="entry name" value="HisK_dim/P_sf"/>
</dbReference>
<feature type="domain" description="PAC" evidence="17">
    <location>
        <begin position="378"/>
        <end position="430"/>
    </location>
</feature>
<dbReference type="SMART" id="SM00387">
    <property type="entry name" value="HATPase_c"/>
    <property type="match status" value="1"/>
</dbReference>
<dbReference type="InterPro" id="IPR013767">
    <property type="entry name" value="PAS_fold"/>
</dbReference>
<evidence type="ECO:0000256" key="13">
    <source>
        <dbReference type="SAM" id="Coils"/>
    </source>
</evidence>
<dbReference type="SMART" id="SM00065">
    <property type="entry name" value="GAF"/>
    <property type="match status" value="1"/>
</dbReference>
<gene>
    <name evidence="19" type="ORF">ENR15_10160</name>
</gene>
<dbReference type="EC" id="2.7.13.3" evidence="3"/>
<dbReference type="SMART" id="SM00086">
    <property type="entry name" value="PAC"/>
    <property type="match status" value="1"/>
</dbReference>
<dbReference type="PROSITE" id="PS50113">
    <property type="entry name" value="PAC"/>
    <property type="match status" value="1"/>
</dbReference>